<accession>A0A0D7CIH4</accession>
<evidence type="ECO:0000313" key="3">
    <source>
        <dbReference type="Proteomes" id="UP000032458"/>
    </source>
</evidence>
<keyword evidence="3" id="KW-1185">Reference proteome</keyword>
<feature type="region of interest" description="Disordered" evidence="1">
    <location>
        <begin position="1"/>
        <end position="62"/>
    </location>
</feature>
<protein>
    <submittedName>
        <fullName evidence="2">Uncharacterized protein</fullName>
    </submittedName>
</protein>
<comment type="caution">
    <text evidence="2">The sequence shown here is derived from an EMBL/GenBank/DDBJ whole genome shotgun (WGS) entry which is preliminary data.</text>
</comment>
<sequence length="62" mass="6533">MVTTGAEEAATSVTNSPSAKDNSARRRSSAISSHFRQVRMIRDASPMEADSGSTGFGANFPQ</sequence>
<name>A0A0D7CIH4_9ACTN</name>
<reference evidence="2 3" key="1">
    <citation type="submission" date="2014-09" db="EMBL/GenBank/DDBJ databases">
        <title>Draft genome sequence of Streptomyces natalensis ATCC 27448, producer of the antifungal pimaricin.</title>
        <authorList>
            <person name="Mendes M.V."/>
            <person name="Beites T."/>
            <person name="Pires S."/>
            <person name="Santos C.L."/>
            <person name="Moradas-Ferreira P."/>
        </authorList>
    </citation>
    <scope>NUCLEOTIDE SEQUENCE [LARGE SCALE GENOMIC DNA]</scope>
    <source>
        <strain evidence="2 3">ATCC 27448</strain>
    </source>
</reference>
<evidence type="ECO:0000313" key="2">
    <source>
        <dbReference type="EMBL" id="KIZ15665.1"/>
    </source>
</evidence>
<feature type="compositionally biased region" description="Polar residues" evidence="1">
    <location>
        <begin position="11"/>
        <end position="21"/>
    </location>
</feature>
<dbReference type="AlphaFoldDB" id="A0A0D7CIH4"/>
<dbReference type="EMBL" id="JRKI01000032">
    <property type="protein sequence ID" value="KIZ15665.1"/>
    <property type="molecule type" value="Genomic_DNA"/>
</dbReference>
<evidence type="ECO:0000256" key="1">
    <source>
        <dbReference type="SAM" id="MobiDB-lite"/>
    </source>
</evidence>
<dbReference type="Proteomes" id="UP000032458">
    <property type="component" value="Unassembled WGS sequence"/>
</dbReference>
<gene>
    <name evidence="2" type="ORF">SNA_25300</name>
</gene>
<proteinExistence type="predicted"/>
<organism evidence="2 3">
    <name type="scientific">Streptomyces natalensis ATCC 27448</name>
    <dbReference type="NCBI Taxonomy" id="1240678"/>
    <lineage>
        <taxon>Bacteria</taxon>
        <taxon>Bacillati</taxon>
        <taxon>Actinomycetota</taxon>
        <taxon>Actinomycetes</taxon>
        <taxon>Kitasatosporales</taxon>
        <taxon>Streptomycetaceae</taxon>
        <taxon>Streptomyces</taxon>
    </lineage>
</organism>